<feature type="region of interest" description="Disordered" evidence="7">
    <location>
        <begin position="1"/>
        <end position="29"/>
    </location>
</feature>
<dbReference type="SMART" id="SM00380">
    <property type="entry name" value="AP2"/>
    <property type="match status" value="1"/>
</dbReference>
<dbReference type="GO" id="GO:0045893">
    <property type="term" value="P:positive regulation of DNA-templated transcription"/>
    <property type="evidence" value="ECO:0007669"/>
    <property type="project" value="TreeGrafter"/>
</dbReference>
<dbReference type="SUPFAM" id="SSF54171">
    <property type="entry name" value="DNA-binding domain"/>
    <property type="match status" value="1"/>
</dbReference>
<gene>
    <name evidence="9" type="primary">gb02669</name>
    <name evidence="9" type="ORF">PR202_gb02669</name>
</gene>
<comment type="subcellular location">
    <subcellularLocation>
        <location evidence="1">Nucleus</location>
    </subcellularLocation>
</comment>
<evidence type="ECO:0000256" key="7">
    <source>
        <dbReference type="SAM" id="MobiDB-lite"/>
    </source>
</evidence>
<comment type="caution">
    <text evidence="9">The sequence shown here is derived from an EMBL/GenBank/DDBJ whole genome shotgun (WGS) entry which is preliminary data.</text>
</comment>
<comment type="similarity">
    <text evidence="6">Belongs to the AP2/ERF transcription factor family. ERF subfamily.</text>
</comment>
<organism evidence="9 10">
    <name type="scientific">Eleusine coracana subsp. coracana</name>
    <dbReference type="NCBI Taxonomy" id="191504"/>
    <lineage>
        <taxon>Eukaryota</taxon>
        <taxon>Viridiplantae</taxon>
        <taxon>Streptophyta</taxon>
        <taxon>Embryophyta</taxon>
        <taxon>Tracheophyta</taxon>
        <taxon>Spermatophyta</taxon>
        <taxon>Magnoliopsida</taxon>
        <taxon>Liliopsida</taxon>
        <taxon>Poales</taxon>
        <taxon>Poaceae</taxon>
        <taxon>PACMAD clade</taxon>
        <taxon>Chloridoideae</taxon>
        <taxon>Cynodonteae</taxon>
        <taxon>Eleusininae</taxon>
        <taxon>Eleusine</taxon>
    </lineage>
</organism>
<reference evidence="9" key="2">
    <citation type="submission" date="2021-12" db="EMBL/GenBank/DDBJ databases">
        <title>Resequencing data analysis of finger millet.</title>
        <authorList>
            <person name="Hatakeyama M."/>
            <person name="Aluri S."/>
            <person name="Balachadran M.T."/>
            <person name="Sivarajan S.R."/>
            <person name="Poveda L."/>
            <person name="Shimizu-Inatsugi R."/>
            <person name="Schlapbach R."/>
            <person name="Sreeman S.M."/>
            <person name="Shimizu K.K."/>
        </authorList>
    </citation>
    <scope>NUCLEOTIDE SEQUENCE</scope>
</reference>
<evidence type="ECO:0000256" key="5">
    <source>
        <dbReference type="ARBA" id="ARBA00023242"/>
    </source>
</evidence>
<dbReference type="Gene3D" id="3.30.730.10">
    <property type="entry name" value="AP2/ERF domain"/>
    <property type="match status" value="1"/>
</dbReference>
<evidence type="ECO:0000256" key="3">
    <source>
        <dbReference type="ARBA" id="ARBA00023125"/>
    </source>
</evidence>
<accession>A0AAV5DZM5</accession>
<keyword evidence="5" id="KW-0539">Nucleus</keyword>
<proteinExistence type="inferred from homology"/>
<feature type="domain" description="AP2/ERF" evidence="8">
    <location>
        <begin position="32"/>
        <end position="93"/>
    </location>
</feature>
<dbReference type="InterPro" id="IPR001471">
    <property type="entry name" value="AP2/ERF_dom"/>
</dbReference>
<name>A0AAV5DZM5_ELECO</name>
<dbReference type="GO" id="GO:0000976">
    <property type="term" value="F:transcription cis-regulatory region binding"/>
    <property type="evidence" value="ECO:0007669"/>
    <property type="project" value="TreeGrafter"/>
</dbReference>
<dbReference type="PRINTS" id="PR00367">
    <property type="entry name" value="ETHRSPELEMNT"/>
</dbReference>
<dbReference type="PANTHER" id="PTHR31241">
    <property type="entry name" value="DEHYDRATION-RESPONSIVE ELEMENT-BINDING PROTEIN 2C"/>
    <property type="match status" value="1"/>
</dbReference>
<dbReference type="CDD" id="cd00018">
    <property type="entry name" value="AP2"/>
    <property type="match status" value="1"/>
</dbReference>
<dbReference type="GO" id="GO:0005634">
    <property type="term" value="C:nucleus"/>
    <property type="evidence" value="ECO:0007669"/>
    <property type="project" value="UniProtKB-SubCell"/>
</dbReference>
<evidence type="ECO:0000256" key="6">
    <source>
        <dbReference type="ARBA" id="ARBA00024343"/>
    </source>
</evidence>
<dbReference type="AlphaFoldDB" id="A0AAV5DZM5"/>
<reference evidence="9" key="1">
    <citation type="journal article" date="2018" name="DNA Res.">
        <title>Multiple hybrid de novo genome assembly of finger millet, an orphan allotetraploid crop.</title>
        <authorList>
            <person name="Hatakeyama M."/>
            <person name="Aluri S."/>
            <person name="Balachadran M.T."/>
            <person name="Sivarajan S.R."/>
            <person name="Patrignani A."/>
            <person name="Gruter S."/>
            <person name="Poveda L."/>
            <person name="Shimizu-Inatsugi R."/>
            <person name="Baeten J."/>
            <person name="Francoijs K.J."/>
            <person name="Nataraja K.N."/>
            <person name="Reddy Y.A.N."/>
            <person name="Phadnis S."/>
            <person name="Ravikumar R.L."/>
            <person name="Schlapbach R."/>
            <person name="Sreeman S.M."/>
            <person name="Shimizu K.K."/>
        </authorList>
    </citation>
    <scope>NUCLEOTIDE SEQUENCE</scope>
</reference>
<evidence type="ECO:0000313" key="10">
    <source>
        <dbReference type="Proteomes" id="UP001054889"/>
    </source>
</evidence>
<evidence type="ECO:0000256" key="2">
    <source>
        <dbReference type="ARBA" id="ARBA00023015"/>
    </source>
</evidence>
<dbReference type="EMBL" id="BQKI01000072">
    <property type="protein sequence ID" value="GJN15731.1"/>
    <property type="molecule type" value="Genomic_DNA"/>
</dbReference>
<dbReference type="PANTHER" id="PTHR31241:SF5">
    <property type="entry name" value="OS08G0521600 PROTEIN"/>
    <property type="match status" value="1"/>
</dbReference>
<evidence type="ECO:0000313" key="9">
    <source>
        <dbReference type="EMBL" id="GJN15731.1"/>
    </source>
</evidence>
<evidence type="ECO:0000256" key="4">
    <source>
        <dbReference type="ARBA" id="ARBA00023163"/>
    </source>
</evidence>
<sequence length="207" mass="21955">MAAIGSAAAARRRGGGGARGATTTPGARKNLGFVGARCRPWGRWSAELRVPRSRDRLWIGTFATPKEAAHAYDAATYCFYGARIPRIRKINFPTAPRPDIPEHVRVALTVENIRAIAEKYALSLADYMPPPPPPELPAAADPAPPEVLVTEEAPPVDAAASVGVGAAPTTNSGNVSDFGEDIDFADCLLSLDLADEVDEFMGFPTND</sequence>
<dbReference type="InterPro" id="IPR016177">
    <property type="entry name" value="DNA-bd_dom_sf"/>
</dbReference>
<dbReference type="Proteomes" id="UP001054889">
    <property type="component" value="Unassembled WGS sequence"/>
</dbReference>
<dbReference type="GO" id="GO:0003700">
    <property type="term" value="F:DNA-binding transcription factor activity"/>
    <property type="evidence" value="ECO:0007669"/>
    <property type="project" value="InterPro"/>
</dbReference>
<keyword evidence="2" id="KW-0805">Transcription regulation</keyword>
<keyword evidence="10" id="KW-1185">Reference proteome</keyword>
<dbReference type="InterPro" id="IPR036955">
    <property type="entry name" value="AP2/ERF_dom_sf"/>
</dbReference>
<keyword evidence="3" id="KW-0238">DNA-binding</keyword>
<dbReference type="GO" id="GO:0006950">
    <property type="term" value="P:response to stress"/>
    <property type="evidence" value="ECO:0007669"/>
    <property type="project" value="TreeGrafter"/>
</dbReference>
<dbReference type="Pfam" id="PF00847">
    <property type="entry name" value="AP2"/>
    <property type="match status" value="1"/>
</dbReference>
<keyword evidence="4" id="KW-0804">Transcription</keyword>
<evidence type="ECO:0000256" key="1">
    <source>
        <dbReference type="ARBA" id="ARBA00004123"/>
    </source>
</evidence>
<evidence type="ECO:0000259" key="8">
    <source>
        <dbReference type="PROSITE" id="PS51032"/>
    </source>
</evidence>
<protein>
    <recommendedName>
        <fullName evidence="8">AP2/ERF domain-containing protein</fullName>
    </recommendedName>
</protein>
<dbReference type="PROSITE" id="PS51032">
    <property type="entry name" value="AP2_ERF"/>
    <property type="match status" value="1"/>
</dbReference>